<dbReference type="InterPro" id="IPR007627">
    <property type="entry name" value="RNA_pol_sigma70_r2"/>
</dbReference>
<protein>
    <submittedName>
        <fullName evidence="7">RNA polymerase sigma factor</fullName>
    </submittedName>
</protein>
<dbReference type="AlphaFoldDB" id="A0A5B2TP33"/>
<feature type="domain" description="RNA polymerase sigma factor 70 region 4 type 2" evidence="6">
    <location>
        <begin position="122"/>
        <end position="172"/>
    </location>
</feature>
<evidence type="ECO:0000256" key="1">
    <source>
        <dbReference type="ARBA" id="ARBA00010641"/>
    </source>
</evidence>
<dbReference type="InterPro" id="IPR013325">
    <property type="entry name" value="RNA_pol_sigma_r2"/>
</dbReference>
<dbReference type="Gene3D" id="1.10.1740.10">
    <property type="match status" value="1"/>
</dbReference>
<gene>
    <name evidence="7" type="ORF">F0361_16965</name>
</gene>
<dbReference type="EMBL" id="VUOE01000003">
    <property type="protein sequence ID" value="KAA2215883.1"/>
    <property type="molecule type" value="Genomic_DNA"/>
</dbReference>
<evidence type="ECO:0000256" key="4">
    <source>
        <dbReference type="ARBA" id="ARBA00023163"/>
    </source>
</evidence>
<dbReference type="Gene3D" id="1.10.10.10">
    <property type="entry name" value="Winged helix-like DNA-binding domain superfamily/Winged helix DNA-binding domain"/>
    <property type="match status" value="1"/>
</dbReference>
<keyword evidence="2" id="KW-0805">Transcription regulation</keyword>
<comment type="similarity">
    <text evidence="1">Belongs to the sigma-70 factor family. ECF subfamily.</text>
</comment>
<feature type="domain" description="RNA polymerase sigma-70 region 2" evidence="5">
    <location>
        <begin position="28"/>
        <end position="94"/>
    </location>
</feature>
<dbReference type="InterPro" id="IPR036388">
    <property type="entry name" value="WH-like_DNA-bd_sf"/>
</dbReference>
<dbReference type="CDD" id="cd06171">
    <property type="entry name" value="Sigma70_r4"/>
    <property type="match status" value="1"/>
</dbReference>
<dbReference type="PANTHER" id="PTHR43133">
    <property type="entry name" value="RNA POLYMERASE ECF-TYPE SIGMA FACTO"/>
    <property type="match status" value="1"/>
</dbReference>
<dbReference type="InterPro" id="IPR039425">
    <property type="entry name" value="RNA_pol_sigma-70-like"/>
</dbReference>
<comment type="caution">
    <text evidence="7">The sequence shown here is derived from an EMBL/GenBank/DDBJ whole genome shotgun (WGS) entry which is preliminary data.</text>
</comment>
<keyword evidence="3" id="KW-0731">Sigma factor</keyword>
<proteinExistence type="inferred from homology"/>
<dbReference type="Pfam" id="PF04542">
    <property type="entry name" value="Sigma70_r2"/>
    <property type="match status" value="1"/>
</dbReference>
<dbReference type="InterPro" id="IPR013324">
    <property type="entry name" value="RNA_pol_sigma_r3/r4-like"/>
</dbReference>
<dbReference type="Proteomes" id="UP000323188">
    <property type="component" value="Unassembled WGS sequence"/>
</dbReference>
<keyword evidence="4" id="KW-0804">Transcription</keyword>
<accession>A0A5B2TP33</accession>
<dbReference type="Pfam" id="PF08281">
    <property type="entry name" value="Sigma70_r4_2"/>
    <property type="match status" value="1"/>
</dbReference>
<dbReference type="RefSeq" id="WP_154920605.1">
    <property type="nucleotide sequence ID" value="NZ_VUOE01000003.1"/>
</dbReference>
<dbReference type="NCBIfam" id="TIGR02937">
    <property type="entry name" value="sigma70-ECF"/>
    <property type="match status" value="1"/>
</dbReference>
<dbReference type="PANTHER" id="PTHR43133:SF46">
    <property type="entry name" value="RNA POLYMERASE SIGMA-70 FACTOR ECF SUBFAMILY"/>
    <property type="match status" value="1"/>
</dbReference>
<dbReference type="SUPFAM" id="SSF88946">
    <property type="entry name" value="Sigma2 domain of RNA polymerase sigma factors"/>
    <property type="match status" value="1"/>
</dbReference>
<reference evidence="7 8" key="1">
    <citation type="submission" date="2019-09" db="EMBL/GenBank/DDBJ databases">
        <authorList>
            <person name="Khan S.A."/>
            <person name="Jeon C.O."/>
            <person name="Chun B.H."/>
            <person name="Jeong S.E."/>
        </authorList>
    </citation>
    <scope>NUCLEOTIDE SEQUENCE [LARGE SCALE GENOMIC DNA]</scope>
    <source>
        <strain evidence="7 8">KCTC 42508</strain>
    </source>
</reference>
<name>A0A5B2TP33_9FLAO</name>
<evidence type="ECO:0000259" key="6">
    <source>
        <dbReference type="Pfam" id="PF08281"/>
    </source>
</evidence>
<evidence type="ECO:0000256" key="3">
    <source>
        <dbReference type="ARBA" id="ARBA00023082"/>
    </source>
</evidence>
<dbReference type="InterPro" id="IPR013249">
    <property type="entry name" value="RNA_pol_sigma70_r4_t2"/>
</dbReference>
<dbReference type="GO" id="GO:0003677">
    <property type="term" value="F:DNA binding"/>
    <property type="evidence" value="ECO:0007669"/>
    <property type="project" value="InterPro"/>
</dbReference>
<evidence type="ECO:0000313" key="7">
    <source>
        <dbReference type="EMBL" id="KAA2215883.1"/>
    </source>
</evidence>
<dbReference type="GO" id="GO:0016987">
    <property type="term" value="F:sigma factor activity"/>
    <property type="evidence" value="ECO:0007669"/>
    <property type="project" value="UniProtKB-KW"/>
</dbReference>
<sequence>MKIIPFYRNERQLIQKAINGNREAQKVLYTQHAPKMLSVCRQYIKDIHFAEDVMIQGFVKMFKHLDTFKFEGSFEGWVRRIMIRESISFLRKQQFVVYDDEVYEDNQSNSSELVSDLDTEHIQRLIDALPQGYKMVFLMYTIEGYKHQEIAKMLDIAESTSKSQLFKARKMLQEQLQEQNIIGYGTR</sequence>
<evidence type="ECO:0000256" key="2">
    <source>
        <dbReference type="ARBA" id="ARBA00023015"/>
    </source>
</evidence>
<dbReference type="GO" id="GO:0006352">
    <property type="term" value="P:DNA-templated transcription initiation"/>
    <property type="evidence" value="ECO:0007669"/>
    <property type="project" value="InterPro"/>
</dbReference>
<dbReference type="InterPro" id="IPR014284">
    <property type="entry name" value="RNA_pol_sigma-70_dom"/>
</dbReference>
<evidence type="ECO:0000313" key="8">
    <source>
        <dbReference type="Proteomes" id="UP000323188"/>
    </source>
</evidence>
<organism evidence="7 8">
    <name type="scientific">Maribacter flavus</name>
    <dbReference type="NCBI Taxonomy" id="1658664"/>
    <lineage>
        <taxon>Bacteria</taxon>
        <taxon>Pseudomonadati</taxon>
        <taxon>Bacteroidota</taxon>
        <taxon>Flavobacteriia</taxon>
        <taxon>Flavobacteriales</taxon>
        <taxon>Flavobacteriaceae</taxon>
        <taxon>Maribacter</taxon>
    </lineage>
</organism>
<evidence type="ECO:0000259" key="5">
    <source>
        <dbReference type="Pfam" id="PF04542"/>
    </source>
</evidence>
<dbReference type="SUPFAM" id="SSF88659">
    <property type="entry name" value="Sigma3 and sigma4 domains of RNA polymerase sigma factors"/>
    <property type="match status" value="1"/>
</dbReference>